<evidence type="ECO:0000256" key="15">
    <source>
        <dbReference type="HAMAP-Rule" id="MF_00012"/>
    </source>
</evidence>
<comment type="function">
    <text evidence="15">Functions in the biosynthesis of branched-chain amino acids. Catalyzes the dehydration of (2R,3R)-2,3-dihydroxy-3-methylpentanoate (2,3-dihydroxy-3-methylvalerate) into 2-oxo-3-methylpentanoate (2-oxo-3-methylvalerate) and of (2R)-2,3-dihydroxy-3-methylbutanoate (2,3-dihydroxyisovalerate) into 2-oxo-3-methylbutanoate (2-oxoisovalerate), the penultimate precursor to L-isoleucine and L-valine, respectively.</text>
</comment>
<evidence type="ECO:0000256" key="10">
    <source>
        <dbReference type="ARBA" id="ARBA00023304"/>
    </source>
</evidence>
<evidence type="ECO:0000256" key="7">
    <source>
        <dbReference type="ARBA" id="ARBA00023004"/>
    </source>
</evidence>
<comment type="subunit">
    <text evidence="15">Homodimer.</text>
</comment>
<gene>
    <name evidence="15 18" type="primary">ilvD</name>
    <name evidence="18" type="ORF">JGB26_36160</name>
</gene>
<comment type="pathway">
    <text evidence="13 15">Amino-acid biosynthesis; L-isoleucine biosynthesis; L-isoleucine from 2-oxobutanoate: step 3/4.</text>
</comment>
<evidence type="ECO:0000256" key="3">
    <source>
        <dbReference type="ARBA" id="ARBA00022605"/>
    </source>
</evidence>
<evidence type="ECO:0000256" key="5">
    <source>
        <dbReference type="ARBA" id="ARBA00022723"/>
    </source>
</evidence>
<dbReference type="PANTHER" id="PTHR43661:SF3">
    <property type="entry name" value="D-XYLONATE DEHYDRATASE YAGF-RELATED"/>
    <property type="match status" value="1"/>
</dbReference>
<evidence type="ECO:0000256" key="2">
    <source>
        <dbReference type="ARBA" id="ARBA00006486"/>
    </source>
</evidence>
<feature type="active site" description="Proton acceptor" evidence="15">
    <location>
        <position position="523"/>
    </location>
</feature>
<evidence type="ECO:0000256" key="14">
    <source>
        <dbReference type="ARBA" id="ARBA00029490"/>
    </source>
</evidence>
<dbReference type="SUPFAM" id="SSF143975">
    <property type="entry name" value="IlvD/EDD N-terminal domain-like"/>
    <property type="match status" value="1"/>
</dbReference>
<dbReference type="HAMAP" id="MF_00012">
    <property type="entry name" value="IlvD"/>
    <property type="match status" value="1"/>
</dbReference>
<dbReference type="InterPro" id="IPR004404">
    <property type="entry name" value="DihydroxyA_deHydtase"/>
</dbReference>
<keyword evidence="10 15" id="KW-0100">Branched-chain amino acid biosynthesis</keyword>
<dbReference type="PROSITE" id="PS00887">
    <property type="entry name" value="ILVD_EDD_2"/>
    <property type="match status" value="1"/>
</dbReference>
<dbReference type="PANTHER" id="PTHR43661">
    <property type="entry name" value="D-XYLONATE DEHYDRATASE"/>
    <property type="match status" value="1"/>
</dbReference>
<feature type="binding site" evidence="15">
    <location>
        <position position="497"/>
    </location>
    <ligand>
        <name>Mg(2+)</name>
        <dbReference type="ChEBI" id="CHEBI:18420"/>
    </ligand>
</feature>
<dbReference type="InterPro" id="IPR020558">
    <property type="entry name" value="DiOHA_6PGluconate_deHydtase_CS"/>
</dbReference>
<dbReference type="Pfam" id="PF24877">
    <property type="entry name" value="ILV_EDD_C"/>
    <property type="match status" value="1"/>
</dbReference>
<evidence type="ECO:0000256" key="13">
    <source>
        <dbReference type="ARBA" id="ARBA00029437"/>
    </source>
</evidence>
<comment type="pathway">
    <text evidence="12 15">Amino-acid biosynthesis; L-valine biosynthesis; L-valine from pyruvate: step 3/4.</text>
</comment>
<feature type="binding site" evidence="15">
    <location>
        <position position="82"/>
    </location>
    <ligand>
        <name>Mg(2+)</name>
        <dbReference type="ChEBI" id="CHEBI:18420"/>
    </ligand>
</feature>
<reference evidence="18 19" key="1">
    <citation type="submission" date="2020-12" db="EMBL/GenBank/DDBJ databases">
        <title>Streptomyces typhae sp. nov., a novel endophytic actinomycete isolated from the root of cattail pollen (Typha angustifolia L.).</title>
        <authorList>
            <person name="Peng C."/>
            <person name="Liu C."/>
        </authorList>
    </citation>
    <scope>NUCLEOTIDE SEQUENCE [LARGE SCALE GENOMIC DNA]</scope>
    <source>
        <strain evidence="18 19">JCM 4753</strain>
    </source>
</reference>
<feature type="domain" description="Dihydroxy-acid/6-phosphogluconate dehydratase C-terminal" evidence="17">
    <location>
        <begin position="414"/>
        <end position="609"/>
    </location>
</feature>
<keyword evidence="19" id="KW-1185">Reference proteome</keyword>
<evidence type="ECO:0000256" key="9">
    <source>
        <dbReference type="ARBA" id="ARBA00023239"/>
    </source>
</evidence>
<comment type="caution">
    <text evidence="18">The sequence shown here is derived from an EMBL/GenBank/DDBJ whole genome shotgun (WGS) entry which is preliminary data.</text>
</comment>
<dbReference type="PROSITE" id="PS00886">
    <property type="entry name" value="ILVD_EDD_1"/>
    <property type="match status" value="1"/>
</dbReference>
<evidence type="ECO:0000256" key="12">
    <source>
        <dbReference type="ARBA" id="ARBA00029436"/>
    </source>
</evidence>
<evidence type="ECO:0000256" key="6">
    <source>
        <dbReference type="ARBA" id="ARBA00022842"/>
    </source>
</evidence>
<dbReference type="NCBIfam" id="NF009103">
    <property type="entry name" value="PRK12448.1"/>
    <property type="match status" value="1"/>
</dbReference>
<dbReference type="EC" id="4.2.1.9" evidence="14 15"/>
<feature type="binding site" evidence="15">
    <location>
        <position position="124"/>
    </location>
    <ligand>
        <name>Mg(2+)</name>
        <dbReference type="ChEBI" id="CHEBI:18420"/>
    </ligand>
</feature>
<evidence type="ECO:0000259" key="16">
    <source>
        <dbReference type="Pfam" id="PF00920"/>
    </source>
</evidence>
<dbReference type="Gene3D" id="3.50.30.80">
    <property type="entry name" value="IlvD/EDD C-terminal domain-like"/>
    <property type="match status" value="1"/>
</dbReference>
<evidence type="ECO:0000256" key="1">
    <source>
        <dbReference type="ARBA" id="ARBA00001946"/>
    </source>
</evidence>
<dbReference type="Proteomes" id="UP000634780">
    <property type="component" value="Unassembled WGS sequence"/>
</dbReference>
<comment type="caution">
    <text evidence="15">Lacks conserved residue(s) required for the propagation of feature annotation.</text>
</comment>
<name>A0ABS0XGX0_9ACTN</name>
<dbReference type="GO" id="GO:0004160">
    <property type="term" value="F:dihydroxy-acid dehydratase activity"/>
    <property type="evidence" value="ECO:0007669"/>
    <property type="project" value="UniProtKB-EC"/>
</dbReference>
<feature type="modified residue" description="N6-carboxylysine" evidence="15">
    <location>
        <position position="125"/>
    </location>
</feature>
<sequence>MPELRSRTVTHGRNMAGARALMRASGVPGADIGRKPIIAVANSFTEFVPGHTHLAPVGRIVSEAIQEAGGIPREFNTIAVDDGIAMGHGGMLYSLPSRDLIADSVEYMVEAHCADALICISNCDKITPGMLMAALRLNIPTVFVSGGPMEAGKTTLVDGTVRKLDLINAISDAVDENVSDEDILRIEENACPTCGSCSGMFTANSMNCLTEAIGLSLPGNGSVLATHTARKALYERAGATVVELTKRYYDGNDATVLPRNIATHAAFENAMALDIAMGGSTNTILHLLAAAQEAEAGYDLADIDAVSRRVPCLAKVAPNVAPTTTYYMEDVHRAGGIPAILGELYRGGLLNEDVHTVHSASVKEWLDAWDIRSGATSAEAVELWHAAPGCVRSAEAFSQSERWDTLDTDAAGGCIRDVAHAYSQDGGLGVLKGNLAVDGCVVKTAGVDESIWTFEGPAVVCESQEEAVEKILNKQVKEGDVVVIRYEGPKGGPGMQEMLYPTSFLKGRGLGKACALVTDGRFSGGTSGLSIGHASPEAASGGTIALVEDGDRIRIDIPRRTIDLLVDDAELDRRRAALGGVYAPKSRERKVSQALRAYAAMATSADKGAVRDVTKLG</sequence>
<accession>A0ABS0XGX0</accession>
<keyword evidence="7 15" id="KW-0408">Iron</keyword>
<keyword evidence="3 15" id="KW-0028">Amino-acid biosynthesis</keyword>
<comment type="similarity">
    <text evidence="2 15">Belongs to the IlvD/Edd family.</text>
</comment>
<dbReference type="InterPro" id="IPR000581">
    <property type="entry name" value="ILV_EDD_N"/>
</dbReference>
<feature type="binding site" description="via carbamate group" evidence="15">
    <location>
        <position position="125"/>
    </location>
    <ligand>
        <name>Mg(2+)</name>
        <dbReference type="ChEBI" id="CHEBI:18420"/>
    </ligand>
</feature>
<comment type="cofactor">
    <cofactor evidence="1 15">
        <name>Mg(2+)</name>
        <dbReference type="ChEBI" id="CHEBI:18420"/>
    </cofactor>
</comment>
<evidence type="ECO:0000256" key="4">
    <source>
        <dbReference type="ARBA" id="ARBA00022714"/>
    </source>
</evidence>
<dbReference type="InterPro" id="IPR042096">
    <property type="entry name" value="Dihydro-acid_dehy_C"/>
</dbReference>
<dbReference type="RefSeq" id="WP_190118136.1">
    <property type="nucleotide sequence ID" value="NZ_BMVR01000009.1"/>
</dbReference>
<feature type="domain" description="Dihydroxy-acid/6-phosphogluconate dehydratase N-terminal" evidence="16">
    <location>
        <begin position="35"/>
        <end position="364"/>
    </location>
</feature>
<dbReference type="InterPro" id="IPR037237">
    <property type="entry name" value="IlvD/EDD_N"/>
</dbReference>
<dbReference type="Pfam" id="PF00920">
    <property type="entry name" value="ILVD_EDD_N"/>
    <property type="match status" value="1"/>
</dbReference>
<evidence type="ECO:0000313" key="18">
    <source>
        <dbReference type="EMBL" id="MBJ3812457.1"/>
    </source>
</evidence>
<keyword evidence="6 15" id="KW-0460">Magnesium</keyword>
<organism evidence="18 19">
    <name type="scientific">Streptomyces flavofungini</name>
    <dbReference type="NCBI Taxonomy" id="68200"/>
    <lineage>
        <taxon>Bacteria</taxon>
        <taxon>Bacillati</taxon>
        <taxon>Actinomycetota</taxon>
        <taxon>Actinomycetes</taxon>
        <taxon>Kitasatosporales</taxon>
        <taxon>Streptomycetaceae</taxon>
        <taxon>Streptomyces</taxon>
    </lineage>
</organism>
<dbReference type="NCBIfam" id="TIGR00110">
    <property type="entry name" value="ilvD"/>
    <property type="match status" value="1"/>
</dbReference>
<dbReference type="InterPro" id="IPR056740">
    <property type="entry name" value="ILV_EDD_C"/>
</dbReference>
<dbReference type="SUPFAM" id="SSF52016">
    <property type="entry name" value="LeuD/IlvD-like"/>
    <property type="match status" value="1"/>
</dbReference>
<evidence type="ECO:0000259" key="17">
    <source>
        <dbReference type="Pfam" id="PF24877"/>
    </source>
</evidence>
<comment type="cofactor">
    <cofactor evidence="15">
        <name>[2Fe-2S] cluster</name>
        <dbReference type="ChEBI" id="CHEBI:190135"/>
    </cofactor>
    <text evidence="15">Binds 1 [2Fe-2S] cluster per subunit. This cluster acts as a Lewis acid cofactor.</text>
</comment>
<evidence type="ECO:0000256" key="8">
    <source>
        <dbReference type="ARBA" id="ARBA00023014"/>
    </source>
</evidence>
<dbReference type="EMBL" id="JAEKOZ010000037">
    <property type="protein sequence ID" value="MBJ3812457.1"/>
    <property type="molecule type" value="Genomic_DNA"/>
</dbReference>
<comment type="catalytic activity">
    <reaction evidence="15">
        <text>(2R,3R)-2,3-dihydroxy-3-methylpentanoate = (S)-3-methyl-2-oxopentanoate + H2O</text>
        <dbReference type="Rhea" id="RHEA:27694"/>
        <dbReference type="ChEBI" id="CHEBI:15377"/>
        <dbReference type="ChEBI" id="CHEBI:35146"/>
        <dbReference type="ChEBI" id="CHEBI:49258"/>
        <dbReference type="EC" id="4.2.1.9"/>
    </reaction>
</comment>
<keyword evidence="4 15" id="KW-0001">2Fe-2S</keyword>
<keyword evidence="5 15" id="KW-0479">Metal-binding</keyword>
<evidence type="ECO:0000256" key="11">
    <source>
        <dbReference type="ARBA" id="ARBA00029304"/>
    </source>
</evidence>
<comment type="catalytic activity">
    <reaction evidence="11">
        <text>(2R)-2,3-dihydroxy-3-methylbutanoate = 3-methyl-2-oxobutanoate + H2O</text>
        <dbReference type="Rhea" id="RHEA:24809"/>
        <dbReference type="ChEBI" id="CHEBI:11851"/>
        <dbReference type="ChEBI" id="CHEBI:15377"/>
        <dbReference type="ChEBI" id="CHEBI:49072"/>
        <dbReference type="EC" id="4.2.1.9"/>
    </reaction>
    <physiologicalReaction direction="left-to-right" evidence="11">
        <dbReference type="Rhea" id="RHEA:24810"/>
    </physiologicalReaction>
</comment>
<evidence type="ECO:0000313" key="19">
    <source>
        <dbReference type="Proteomes" id="UP000634780"/>
    </source>
</evidence>
<proteinExistence type="inferred from homology"/>
<keyword evidence="8 15" id="KW-0411">Iron-sulfur</keyword>
<protein>
    <recommendedName>
        <fullName evidence="14 15">Dihydroxy-acid dehydratase</fullName>
        <shortName evidence="15">DAD</shortName>
        <ecNumber evidence="14 15">4.2.1.9</ecNumber>
    </recommendedName>
</protein>
<keyword evidence="9 15" id="KW-0456">Lyase</keyword>